<accession>A0A7C4XSB7</accession>
<dbReference type="AlphaFoldDB" id="A0A7C4XSB7"/>
<gene>
    <name evidence="1" type="ORF">ENV82_01155</name>
</gene>
<sequence>MNKEEKFNKVLDGFLKDEKVDFGDLDEEMVDLFEVSLILKKRGTMSESRKEKTYNSILLKFRETKNGDNYNLFSLFSQIFGILFDISPINNNEHLSFSDLYKANDTAFFKIKFFSYLQSRQFLYNYIWSLQLPLGFETLR</sequence>
<evidence type="ECO:0000313" key="1">
    <source>
        <dbReference type="EMBL" id="HGW60036.1"/>
    </source>
</evidence>
<proteinExistence type="predicted"/>
<name>A0A7C4XSB7_9BACT</name>
<reference evidence="1" key="1">
    <citation type="journal article" date="2020" name="mSystems">
        <title>Genome- and Community-Level Interaction Insights into Carbon Utilization and Element Cycling Functions of Hydrothermarchaeota in Hydrothermal Sediment.</title>
        <authorList>
            <person name="Zhou Z."/>
            <person name="Liu Y."/>
            <person name="Xu W."/>
            <person name="Pan J."/>
            <person name="Luo Z.H."/>
            <person name="Li M."/>
        </authorList>
    </citation>
    <scope>NUCLEOTIDE SEQUENCE [LARGE SCALE GENOMIC DNA]</scope>
    <source>
        <strain evidence="1">SpSt-794</strain>
    </source>
</reference>
<comment type="caution">
    <text evidence="1">The sequence shown here is derived from an EMBL/GenBank/DDBJ whole genome shotgun (WGS) entry which is preliminary data.</text>
</comment>
<protein>
    <submittedName>
        <fullName evidence="1">Uncharacterized protein</fullName>
    </submittedName>
</protein>
<dbReference type="EMBL" id="DTHV01000032">
    <property type="protein sequence ID" value="HGW60036.1"/>
    <property type="molecule type" value="Genomic_DNA"/>
</dbReference>
<organism evidence="1">
    <name type="scientific">Caldisericum exile</name>
    <dbReference type="NCBI Taxonomy" id="693075"/>
    <lineage>
        <taxon>Bacteria</taxon>
        <taxon>Pseudomonadati</taxon>
        <taxon>Caldisericota/Cryosericota group</taxon>
        <taxon>Caldisericota</taxon>
        <taxon>Caldisericia</taxon>
        <taxon>Caldisericales</taxon>
        <taxon>Caldisericaceae</taxon>
        <taxon>Caldisericum</taxon>
    </lineage>
</organism>